<evidence type="ECO:0000313" key="2">
    <source>
        <dbReference type="Proteomes" id="UP001165367"/>
    </source>
</evidence>
<dbReference type="EMBL" id="JAKLTR010000006">
    <property type="protein sequence ID" value="MCG2614880.1"/>
    <property type="molecule type" value="Genomic_DNA"/>
</dbReference>
<evidence type="ECO:0000313" key="1">
    <source>
        <dbReference type="EMBL" id="MCG2614880.1"/>
    </source>
</evidence>
<organism evidence="1 2">
    <name type="scientific">Terrimonas ginsenosidimutans</name>
    <dbReference type="NCBI Taxonomy" id="2908004"/>
    <lineage>
        <taxon>Bacteria</taxon>
        <taxon>Pseudomonadati</taxon>
        <taxon>Bacteroidota</taxon>
        <taxon>Chitinophagia</taxon>
        <taxon>Chitinophagales</taxon>
        <taxon>Chitinophagaceae</taxon>
        <taxon>Terrimonas</taxon>
    </lineage>
</organism>
<dbReference type="Proteomes" id="UP001165367">
    <property type="component" value="Unassembled WGS sequence"/>
</dbReference>
<accession>A0ABS9KRI5</accession>
<keyword evidence="2" id="KW-1185">Reference proteome</keyword>
<gene>
    <name evidence="1" type="ORF">LZZ85_11330</name>
</gene>
<proteinExistence type="predicted"/>
<sequence>MLRLMVRLLSGVKTPFIGVGRMKTRQNKKLKHQHFKMSREIVRQDPSLTLAMLSPVDRQAMQRLSLGERKYVELALQEKISVADPLNTVTEFVAAITSAYTRAGYKMPDAATLALYADETREMLLERYPAITVAEFKQAIKCGVYGDAGDFTGLNPKTFLQFVKHYLFTEARKEAVKVFESNQLLISNQRFEMTPEERAEDDKKFVNYLYNDFLNGYLLVDFVPSFVYEFLESQKLLNLTKDQKIAFVDRAKAYSAKMAASSKMKGSKRETFTDQLQKLLPGSAETTLAKQFAVVDFFANAKIEGRKTIFETPKRLNDK</sequence>
<comment type="caution">
    <text evidence="1">The sequence shown here is derived from an EMBL/GenBank/DDBJ whole genome shotgun (WGS) entry which is preliminary data.</text>
</comment>
<protein>
    <submittedName>
        <fullName evidence="1">Uncharacterized protein</fullName>
    </submittedName>
</protein>
<reference evidence="1" key="1">
    <citation type="submission" date="2022-01" db="EMBL/GenBank/DDBJ databases">
        <authorList>
            <person name="Jo J.-H."/>
            <person name="Im W.-T."/>
        </authorList>
    </citation>
    <scope>NUCLEOTIDE SEQUENCE</scope>
    <source>
        <strain evidence="1">NA20</strain>
    </source>
</reference>
<name>A0ABS9KRI5_9BACT</name>
<dbReference type="RefSeq" id="WP_237871704.1">
    <property type="nucleotide sequence ID" value="NZ_JAKLTR010000006.1"/>
</dbReference>